<dbReference type="AlphaFoldDB" id="A0A3N6RM02"/>
<evidence type="ECO:0000313" key="2">
    <source>
        <dbReference type="Proteomes" id="UP000269154"/>
    </source>
</evidence>
<proteinExistence type="predicted"/>
<sequence>MELPPILSLWRRLGGNLRVLRRKLFSKAQTAVWALEKIRWQPSGTAQEAILQSSNRSLGKSE</sequence>
<dbReference type="EMBL" id="RCBY01000102">
    <property type="protein sequence ID" value="RQH38029.1"/>
    <property type="molecule type" value="Genomic_DNA"/>
</dbReference>
<organism evidence="1 2">
    <name type="scientific">Okeania hirsuta</name>
    <dbReference type="NCBI Taxonomy" id="1458930"/>
    <lineage>
        <taxon>Bacteria</taxon>
        <taxon>Bacillati</taxon>
        <taxon>Cyanobacteriota</taxon>
        <taxon>Cyanophyceae</taxon>
        <taxon>Oscillatoriophycideae</taxon>
        <taxon>Oscillatoriales</taxon>
        <taxon>Microcoleaceae</taxon>
        <taxon>Okeania</taxon>
    </lineage>
</organism>
<dbReference type="Proteomes" id="UP000269154">
    <property type="component" value="Unassembled WGS sequence"/>
</dbReference>
<accession>A0A3N6RM02</accession>
<protein>
    <submittedName>
        <fullName evidence="1">Uncharacterized protein</fullName>
    </submittedName>
</protein>
<comment type="caution">
    <text evidence="1">The sequence shown here is derived from an EMBL/GenBank/DDBJ whole genome shotgun (WGS) entry which is preliminary data.</text>
</comment>
<name>A0A3N6RM02_9CYAN</name>
<keyword evidence="2" id="KW-1185">Reference proteome</keyword>
<evidence type="ECO:0000313" key="1">
    <source>
        <dbReference type="EMBL" id="RQH38029.1"/>
    </source>
</evidence>
<gene>
    <name evidence="1" type="ORF">D5R40_17710</name>
</gene>
<reference evidence="1 2" key="1">
    <citation type="journal article" date="2018" name="ACS Chem. Biol.">
        <title>Ketoreductase domain dysfunction expands chemodiversity: malyngamide biosynthesis in the cyanobacterium Okeania hirsuta.</title>
        <authorList>
            <person name="Moss N.A."/>
            <person name="Leao T."/>
            <person name="Rankin M."/>
            <person name="McCullough T.M."/>
            <person name="Qu P."/>
            <person name="Korobeynikov A."/>
            <person name="Smith J.L."/>
            <person name="Gerwick L."/>
            <person name="Gerwick W.H."/>
        </authorList>
    </citation>
    <scope>NUCLEOTIDE SEQUENCE [LARGE SCALE GENOMIC DNA]</scope>
    <source>
        <strain evidence="1 2">PAB10Feb10-1</strain>
    </source>
</reference>